<gene>
    <name evidence="2" type="ORF">AUP74_01493</name>
</gene>
<reference evidence="3" key="1">
    <citation type="submission" date="2016-01" db="EMBL/GenBank/DDBJ databases">
        <title>Complete genome sequence of Microbulbifer sp. CCB-MM1, a halophile isolated from Matang Mangrove Forest, Perak.</title>
        <authorList>
            <person name="Moh T.H."/>
            <person name="Dinesh B."/>
            <person name="Lau N.-S."/>
            <person name="Go F."/>
            <person name="Alexander Chong S.-C."/>
        </authorList>
    </citation>
    <scope>NUCLEOTIDE SEQUENCE [LARGE SCALE GENOMIC DNA]</scope>
    <source>
        <strain evidence="3">CCB-MM1</strain>
    </source>
</reference>
<accession>A0A1C9W712</accession>
<evidence type="ECO:0000313" key="3">
    <source>
        <dbReference type="Proteomes" id="UP000095672"/>
    </source>
</evidence>
<protein>
    <recommendedName>
        <fullName evidence="4">Cardiolipin synthase N-terminal domain-containing protein</fullName>
    </recommendedName>
</protein>
<name>A0A1C9W712_9GAMM</name>
<dbReference type="EMBL" id="CP014143">
    <property type="protein sequence ID" value="AOS96930.1"/>
    <property type="molecule type" value="Genomic_DNA"/>
</dbReference>
<dbReference type="KEGG" id="micc:AUP74_01493"/>
<keyword evidence="1" id="KW-0472">Membrane</keyword>
<organism evidence="2 3">
    <name type="scientific">Microbulbifer aggregans</name>
    <dbReference type="NCBI Taxonomy" id="1769779"/>
    <lineage>
        <taxon>Bacteria</taxon>
        <taxon>Pseudomonadati</taxon>
        <taxon>Pseudomonadota</taxon>
        <taxon>Gammaproteobacteria</taxon>
        <taxon>Cellvibrionales</taxon>
        <taxon>Microbulbiferaceae</taxon>
        <taxon>Microbulbifer</taxon>
    </lineage>
</organism>
<keyword evidence="1" id="KW-0812">Transmembrane</keyword>
<keyword evidence="3" id="KW-1185">Reference proteome</keyword>
<evidence type="ECO:0000313" key="2">
    <source>
        <dbReference type="EMBL" id="AOS96930.1"/>
    </source>
</evidence>
<dbReference type="Proteomes" id="UP000095672">
    <property type="component" value="Chromosome"/>
</dbReference>
<evidence type="ECO:0000256" key="1">
    <source>
        <dbReference type="SAM" id="Phobius"/>
    </source>
</evidence>
<sequence length="72" mass="8084">MNVSLTLIGQFILVFAVINTLVCYYLGRRKVETPVLAAVLGFVFSIVPIFGLLYTVLLMFKEDLGSRRESRA</sequence>
<feature type="transmembrane region" description="Helical" evidence="1">
    <location>
        <begin position="39"/>
        <end position="60"/>
    </location>
</feature>
<feature type="transmembrane region" description="Helical" evidence="1">
    <location>
        <begin position="7"/>
        <end position="27"/>
    </location>
</feature>
<proteinExistence type="predicted"/>
<keyword evidence="1" id="KW-1133">Transmembrane helix</keyword>
<dbReference type="AlphaFoldDB" id="A0A1C9W712"/>
<evidence type="ECO:0008006" key="4">
    <source>
        <dbReference type="Google" id="ProtNLM"/>
    </source>
</evidence>